<name>A0A948TPW9_9BACT</name>
<sequence length="511" mass="56923">MSQTQYDAVTYSSKELNGTARFVGMGGAMSALGADISVMGTNPAGVGLFRGHDIAASFGFNSSQTESDFSGTKMTDKRIRASFDQIGFVLSNKIGNRTTLRYINFGFNYHKSRNFNRVFQAGGMLNGDSQTQQMANMIWGAVNNISELDDIYNYNSGGPGPYSPNQVNYPYLGVMGVRTELVGVGSFQDEQGTYEAPIGWYGDANGYRSQEEGGINAYDFNISANVEDRIYLGLTVGVYDINYRRSTYYTEDIYDGDNSGYYELRNSFRTDGTGVDLKFGAIFRPVADSPFRFGIAVHTPVWYALTDTYSSEVYSNLLYSDGTSFEGTESPANYVGGETVREYNLTTPWRFNLSMGTVLGGIMAIGAEYEYATYPTTELSYTDGYKMENQNAYIDEDLKGEHTVRLGVETRITPSFSLRAGYNYSSAVFKETAYKALEYNDMRTDVEYTNNFGRHTATVGLGYAGKMFYADLAYKYDAYKSDFYAFSSETLSATKVNNNRHQLLFTLGVRF</sequence>
<dbReference type="AlphaFoldDB" id="A0A948TPW9"/>
<comment type="caution">
    <text evidence="1">The sequence shown here is derived from an EMBL/GenBank/DDBJ whole genome shotgun (WGS) entry which is preliminary data.</text>
</comment>
<dbReference type="Gene3D" id="2.40.160.60">
    <property type="entry name" value="Outer membrane protein transport protein (OMPP1/FadL/TodX)"/>
    <property type="match status" value="1"/>
</dbReference>
<evidence type="ECO:0000313" key="2">
    <source>
        <dbReference type="Proteomes" id="UP000784286"/>
    </source>
</evidence>
<organism evidence="1 2">
    <name type="scientific">Candidatus Phocaeicola excrementipullorum</name>
    <dbReference type="NCBI Taxonomy" id="2838731"/>
    <lineage>
        <taxon>Bacteria</taxon>
        <taxon>Pseudomonadati</taxon>
        <taxon>Bacteroidota</taxon>
        <taxon>Bacteroidia</taxon>
        <taxon>Bacteroidales</taxon>
        <taxon>Bacteroidaceae</taxon>
        <taxon>Phocaeicola</taxon>
    </lineage>
</organism>
<dbReference type="Proteomes" id="UP000784286">
    <property type="component" value="Unassembled WGS sequence"/>
</dbReference>
<gene>
    <name evidence="1" type="ORF">H9928_11460</name>
</gene>
<protein>
    <recommendedName>
        <fullName evidence="3">Hemin receptor</fullName>
    </recommendedName>
</protein>
<dbReference type="SUPFAM" id="SSF56935">
    <property type="entry name" value="Porins"/>
    <property type="match status" value="1"/>
</dbReference>
<dbReference type="EMBL" id="JAHLFJ010000103">
    <property type="protein sequence ID" value="MBU3857137.1"/>
    <property type="molecule type" value="Genomic_DNA"/>
</dbReference>
<proteinExistence type="predicted"/>
<evidence type="ECO:0008006" key="3">
    <source>
        <dbReference type="Google" id="ProtNLM"/>
    </source>
</evidence>
<reference evidence="1" key="1">
    <citation type="journal article" date="2021" name="PeerJ">
        <title>Extensive microbial diversity within the chicken gut microbiome revealed by metagenomics and culture.</title>
        <authorList>
            <person name="Gilroy R."/>
            <person name="Ravi A."/>
            <person name="Getino M."/>
            <person name="Pursley I."/>
            <person name="Horton D.L."/>
            <person name="Alikhan N.F."/>
            <person name="Baker D."/>
            <person name="Gharbi K."/>
            <person name="Hall N."/>
            <person name="Watson M."/>
            <person name="Adriaenssens E.M."/>
            <person name="Foster-Nyarko E."/>
            <person name="Jarju S."/>
            <person name="Secka A."/>
            <person name="Antonio M."/>
            <person name="Oren A."/>
            <person name="Chaudhuri R.R."/>
            <person name="La Ragione R."/>
            <person name="Hildebrand F."/>
            <person name="Pallen M.J."/>
        </authorList>
    </citation>
    <scope>NUCLEOTIDE SEQUENCE</scope>
    <source>
        <strain evidence="1">8470</strain>
    </source>
</reference>
<evidence type="ECO:0000313" key="1">
    <source>
        <dbReference type="EMBL" id="MBU3857137.1"/>
    </source>
</evidence>
<accession>A0A948TPW9</accession>
<reference evidence="1" key="2">
    <citation type="submission" date="2021-04" db="EMBL/GenBank/DDBJ databases">
        <authorList>
            <person name="Gilroy R."/>
        </authorList>
    </citation>
    <scope>NUCLEOTIDE SEQUENCE</scope>
    <source>
        <strain evidence="1">8470</strain>
    </source>
</reference>